<organism evidence="3 4">
    <name type="scientific">Flavobacterium frigoris (strain PS1)</name>
    <dbReference type="NCBI Taxonomy" id="1086011"/>
    <lineage>
        <taxon>Bacteria</taxon>
        <taxon>Pseudomonadati</taxon>
        <taxon>Bacteroidota</taxon>
        <taxon>Flavobacteriia</taxon>
        <taxon>Flavobacteriales</taxon>
        <taxon>Flavobacteriaceae</taxon>
        <taxon>Flavobacterium</taxon>
    </lineage>
</organism>
<dbReference type="PATRIC" id="fig|1086011.3.peg.136"/>
<comment type="caution">
    <text evidence="3">The sequence shown here is derived from an EMBL/GenBank/DDBJ whole genome shotgun (WGS) entry which is preliminary data.</text>
</comment>
<dbReference type="EMBL" id="AHKF01000004">
    <property type="protein sequence ID" value="EIA10635.1"/>
    <property type="molecule type" value="Genomic_DNA"/>
</dbReference>
<feature type="chain" id="PRO_5003609489" description="DUF4833 domain-containing protein" evidence="1">
    <location>
        <begin position="22"/>
        <end position="175"/>
    </location>
</feature>
<accession>H7FLU3</accession>
<feature type="signal peptide" evidence="1">
    <location>
        <begin position="1"/>
        <end position="21"/>
    </location>
</feature>
<evidence type="ECO:0000259" key="2">
    <source>
        <dbReference type="Pfam" id="PF16117"/>
    </source>
</evidence>
<evidence type="ECO:0000313" key="3">
    <source>
        <dbReference type="EMBL" id="EIA10635.1"/>
    </source>
</evidence>
<evidence type="ECO:0000313" key="4">
    <source>
        <dbReference type="Proteomes" id="UP000005566"/>
    </source>
</evidence>
<keyword evidence="4" id="KW-1185">Reference proteome</keyword>
<sequence length="175" mass="20518">MKIILSFFVMFICLFSGYSQNDYPEPAKTPTRLFYIQHSDNHNTYVYDANIKAGIIDSSQPINSYRIVYTQNGIKKPLSRIQKKFAYGMIILDSKPNLFKLRLASKKKIFFYLNYDQSEGARIYVTVNKHKMYLDKMSIQLKNGIFGINLGFEYVLFYGKDYYSGKPVIEKYEPK</sequence>
<dbReference type="Proteomes" id="UP000005566">
    <property type="component" value="Unassembled WGS sequence"/>
</dbReference>
<gene>
    <name evidence="3" type="ORF">HJ01_00141</name>
</gene>
<protein>
    <recommendedName>
        <fullName evidence="2">DUF4833 domain-containing protein</fullName>
    </recommendedName>
</protein>
<dbReference type="STRING" id="1086011.HJ01_00141"/>
<dbReference type="AlphaFoldDB" id="H7FLU3"/>
<evidence type="ECO:0000256" key="1">
    <source>
        <dbReference type="SAM" id="SignalP"/>
    </source>
</evidence>
<dbReference type="Pfam" id="PF16117">
    <property type="entry name" value="DUF4833"/>
    <property type="match status" value="1"/>
</dbReference>
<dbReference type="OrthoDB" id="9785831at2"/>
<dbReference type="InterPro" id="IPR032269">
    <property type="entry name" value="DUF4833"/>
</dbReference>
<name>H7FLU3_FLAFP</name>
<feature type="domain" description="DUF4833" evidence="2">
    <location>
        <begin position="34"/>
        <end position="171"/>
    </location>
</feature>
<proteinExistence type="predicted"/>
<dbReference type="RefSeq" id="WP_007136318.1">
    <property type="nucleotide sequence ID" value="NZ_AHKF01000004.1"/>
</dbReference>
<dbReference type="eggNOG" id="COG0558">
    <property type="taxonomic scope" value="Bacteria"/>
</dbReference>
<keyword evidence="1" id="KW-0732">Signal</keyword>
<reference evidence="3 4" key="1">
    <citation type="journal article" date="2014" name="Acta Crystallogr. D">
        <title>Structure-based characterization and antifreeze properties of a hyperactive ice-binding protein from the Antarctic bacterium Flavobacterium frigoris PS1.</title>
        <authorList>
            <person name="Do H."/>
            <person name="Kim S.J."/>
            <person name="Kim H.J."/>
            <person name="Lee J.H."/>
        </authorList>
    </citation>
    <scope>NUCLEOTIDE SEQUENCE [LARGE SCALE GENOMIC DNA]</scope>
    <source>
        <strain evidence="3 4">PS1</strain>
    </source>
</reference>